<evidence type="ECO:0008006" key="6">
    <source>
        <dbReference type="Google" id="ProtNLM"/>
    </source>
</evidence>
<gene>
    <name evidence="5" type="ORF">DSPE1174_LOCUS12832</name>
</gene>
<dbReference type="Pfam" id="PF13538">
    <property type="entry name" value="UvrD_C_2"/>
    <property type="match status" value="1"/>
</dbReference>
<reference evidence="5" key="1">
    <citation type="submission" date="2021-01" db="EMBL/GenBank/DDBJ databases">
        <authorList>
            <person name="Corre E."/>
            <person name="Pelletier E."/>
            <person name="Niang G."/>
            <person name="Scheremetjew M."/>
            <person name="Finn R."/>
            <person name="Kale V."/>
            <person name="Holt S."/>
            <person name="Cochrane G."/>
            <person name="Meng A."/>
            <person name="Brown T."/>
            <person name="Cohen L."/>
        </authorList>
    </citation>
    <scope>NUCLEOTIDE SEQUENCE</scope>
    <source>
        <strain evidence="5">CCMP1381</strain>
    </source>
</reference>
<dbReference type="GO" id="GO:0005524">
    <property type="term" value="F:ATP binding"/>
    <property type="evidence" value="ECO:0007669"/>
    <property type="project" value="UniProtKB-KW"/>
</dbReference>
<feature type="domain" description="UvrD-like helicase C-terminal" evidence="3">
    <location>
        <begin position="253"/>
        <end position="301"/>
    </location>
</feature>
<dbReference type="InterPro" id="IPR050534">
    <property type="entry name" value="Coronavir_polyprotein_1ab"/>
</dbReference>
<keyword evidence="2" id="KW-0067">ATP-binding</keyword>
<dbReference type="Pfam" id="PF18335">
    <property type="entry name" value="SH3_13"/>
    <property type="match status" value="1"/>
</dbReference>
<dbReference type="InterPro" id="IPR027785">
    <property type="entry name" value="UvrD-like_helicase_C"/>
</dbReference>
<evidence type="ECO:0000313" key="5">
    <source>
        <dbReference type="EMBL" id="CAD9418055.1"/>
    </source>
</evidence>
<evidence type="ECO:0000259" key="3">
    <source>
        <dbReference type="Pfam" id="PF13538"/>
    </source>
</evidence>
<evidence type="ECO:0000256" key="2">
    <source>
        <dbReference type="ARBA" id="ARBA00022840"/>
    </source>
</evidence>
<dbReference type="GO" id="GO:0009338">
    <property type="term" value="C:exodeoxyribonuclease V complex"/>
    <property type="evidence" value="ECO:0007669"/>
    <property type="project" value="TreeGrafter"/>
</dbReference>
<dbReference type="Gene3D" id="2.30.30.940">
    <property type="match status" value="1"/>
</dbReference>
<accession>A0A7S2C7K7</accession>
<dbReference type="EMBL" id="HBGS01025262">
    <property type="protein sequence ID" value="CAD9418055.1"/>
    <property type="molecule type" value="Transcribed_RNA"/>
</dbReference>
<evidence type="ECO:0000259" key="4">
    <source>
        <dbReference type="Pfam" id="PF18335"/>
    </source>
</evidence>
<dbReference type="InterPro" id="IPR041451">
    <property type="entry name" value="RecD2_SH13"/>
</dbReference>
<dbReference type="AlphaFoldDB" id="A0A7S2C7K7"/>
<dbReference type="CDD" id="cd18809">
    <property type="entry name" value="SF1_C_RecD"/>
    <property type="match status" value="1"/>
</dbReference>
<proteinExistence type="predicted"/>
<dbReference type="Pfam" id="PF13604">
    <property type="entry name" value="AAA_30"/>
    <property type="match status" value="1"/>
</dbReference>
<dbReference type="Gene3D" id="3.40.50.300">
    <property type="entry name" value="P-loop containing nucleotide triphosphate hydrolases"/>
    <property type="match status" value="3"/>
</dbReference>
<dbReference type="GO" id="GO:0006310">
    <property type="term" value="P:DNA recombination"/>
    <property type="evidence" value="ECO:0007669"/>
    <property type="project" value="TreeGrafter"/>
</dbReference>
<feature type="domain" description="ATP-dependent RecD2 DNA helicase SH3" evidence="4">
    <location>
        <begin position="152"/>
        <end position="213"/>
    </location>
</feature>
<dbReference type="PANTHER" id="PTHR43788:SF6">
    <property type="entry name" value="DNA HELICASE B"/>
    <property type="match status" value="1"/>
</dbReference>
<dbReference type="PANTHER" id="PTHR43788">
    <property type="entry name" value="DNA2/NAM7 HELICASE FAMILY MEMBER"/>
    <property type="match status" value="1"/>
</dbReference>
<evidence type="ECO:0000256" key="1">
    <source>
        <dbReference type="ARBA" id="ARBA00022741"/>
    </source>
</evidence>
<dbReference type="SUPFAM" id="SSF52540">
    <property type="entry name" value="P-loop containing nucleoside triphosphate hydrolases"/>
    <property type="match status" value="1"/>
</dbReference>
<dbReference type="GO" id="GO:0017116">
    <property type="term" value="F:single-stranded DNA helicase activity"/>
    <property type="evidence" value="ECO:0007669"/>
    <property type="project" value="TreeGrafter"/>
</dbReference>
<protein>
    <recommendedName>
        <fullName evidence="6">DNA helicase</fullName>
    </recommendedName>
</protein>
<name>A0A7S2C7K7_9STRA</name>
<dbReference type="InterPro" id="IPR027417">
    <property type="entry name" value="P-loop_NTPase"/>
</dbReference>
<keyword evidence="1" id="KW-0547">Nucleotide-binding</keyword>
<organism evidence="5">
    <name type="scientific">Octactis speculum</name>
    <dbReference type="NCBI Taxonomy" id="3111310"/>
    <lineage>
        <taxon>Eukaryota</taxon>
        <taxon>Sar</taxon>
        <taxon>Stramenopiles</taxon>
        <taxon>Ochrophyta</taxon>
        <taxon>Dictyochophyceae</taxon>
        <taxon>Dictyochales</taxon>
        <taxon>Dictyochaceae</taxon>
        <taxon>Octactis</taxon>
    </lineage>
</organism>
<sequence>MMDAHLASCLFKAVAPHTKILLVGDKDQLGSVSAGSVFRDVLAVGEVPRVVLTHIFRQQGDGASEISMSARAVNEGGLPSHIRFALTTPKSRQESRIQVCRDGCVMLQSSYVNDCANIVVATVERLINLGYPAHHIQVLSPVKNGASGTHVLNKRLQRLLNPNARTHDGDGERIMDSRAEQPVYIGDKVIQLVNDYNRSVFNGDGGVVARVLDNGIFDVKFDDAGPIGSPGNQSAYTGLLRYHTRELDVKVGLAYALTVHKAQGSEFPVVVIPMGLFQGRMLQRAFLYTGMSRAKKLLVLVSNKQAIQRAVGNKESRQRLTFLTEHIRRSIQAS</sequence>